<dbReference type="SUPFAM" id="SSF52833">
    <property type="entry name" value="Thioredoxin-like"/>
    <property type="match status" value="1"/>
</dbReference>
<keyword evidence="6" id="KW-1015">Disulfide bond</keyword>
<dbReference type="STRING" id="312017.Q22F16"/>
<sequence>MRQTKKSGIVKEITKQTPIVSYTSQARVGRPAPQFCAMAYDQGNFRQIRLDDYLGQYVLLFFYPFDFTFVCPTEIISFSDAQPLFKKINCQVLGCSIDSHFVHSEWVQTPKKRGGLGSINIPLLSDMNKQMSKDYGVLIDDGDNRGAAYRGTFIIDKKGIIRHLSINDLPVGRNIDEYLRLVEAFQFTDEHGEVCPAKWRPGGKGMVPNHQSEKLKEFWEKEFDKK</sequence>
<evidence type="ECO:0000313" key="12">
    <source>
        <dbReference type="EMBL" id="EAR83859.1"/>
    </source>
</evidence>
<dbReference type="PIRSF" id="PIRSF000239">
    <property type="entry name" value="AHPC"/>
    <property type="match status" value="1"/>
</dbReference>
<evidence type="ECO:0000313" key="13">
    <source>
        <dbReference type="Proteomes" id="UP000009168"/>
    </source>
</evidence>
<proteinExistence type="inferred from homology"/>
<dbReference type="InterPro" id="IPR024706">
    <property type="entry name" value="Peroxiredoxin_AhpC-typ"/>
</dbReference>
<accession>Q22F16</accession>
<comment type="catalytic activity">
    <reaction evidence="8">
        <text>a hydroperoxide + [thioredoxin]-dithiol = an alcohol + [thioredoxin]-disulfide + H2O</text>
        <dbReference type="Rhea" id="RHEA:62620"/>
        <dbReference type="Rhea" id="RHEA-COMP:10698"/>
        <dbReference type="Rhea" id="RHEA-COMP:10700"/>
        <dbReference type="ChEBI" id="CHEBI:15377"/>
        <dbReference type="ChEBI" id="CHEBI:29950"/>
        <dbReference type="ChEBI" id="CHEBI:30879"/>
        <dbReference type="ChEBI" id="CHEBI:35924"/>
        <dbReference type="ChEBI" id="CHEBI:50058"/>
        <dbReference type="EC" id="1.11.1.24"/>
    </reaction>
</comment>
<dbReference type="GO" id="GO:0033554">
    <property type="term" value="P:cellular response to stress"/>
    <property type="evidence" value="ECO:0007669"/>
    <property type="project" value="TreeGrafter"/>
</dbReference>
<evidence type="ECO:0000256" key="10">
    <source>
        <dbReference type="PIRSR" id="PIRSR000239-1"/>
    </source>
</evidence>
<dbReference type="InParanoid" id="Q22F16"/>
<dbReference type="InterPro" id="IPR050217">
    <property type="entry name" value="Peroxiredoxin"/>
</dbReference>
<dbReference type="eggNOG" id="KOG0852">
    <property type="taxonomic scope" value="Eukaryota"/>
</dbReference>
<evidence type="ECO:0000256" key="6">
    <source>
        <dbReference type="ARBA" id="ARBA00023157"/>
    </source>
</evidence>
<evidence type="ECO:0000256" key="3">
    <source>
        <dbReference type="ARBA" id="ARBA00022559"/>
    </source>
</evidence>
<evidence type="ECO:0000256" key="2">
    <source>
        <dbReference type="ARBA" id="ARBA00013017"/>
    </source>
</evidence>
<dbReference type="CDD" id="cd03015">
    <property type="entry name" value="PRX_Typ2cys"/>
    <property type="match status" value="1"/>
</dbReference>
<dbReference type="AlphaFoldDB" id="Q22F16"/>
<dbReference type="PROSITE" id="PS51352">
    <property type="entry name" value="THIOREDOXIN_2"/>
    <property type="match status" value="1"/>
</dbReference>
<dbReference type="GO" id="GO:0005829">
    <property type="term" value="C:cytosol"/>
    <property type="evidence" value="ECO:0007669"/>
    <property type="project" value="TreeGrafter"/>
</dbReference>
<dbReference type="GO" id="GO:0042744">
    <property type="term" value="P:hydrogen peroxide catabolic process"/>
    <property type="evidence" value="ECO:0007669"/>
    <property type="project" value="TreeGrafter"/>
</dbReference>
<keyword evidence="5 9" id="KW-0560">Oxidoreductase</keyword>
<evidence type="ECO:0000256" key="9">
    <source>
        <dbReference type="PIRNR" id="PIRNR000239"/>
    </source>
</evidence>
<keyword evidence="4 9" id="KW-0049">Antioxidant</keyword>
<evidence type="ECO:0000256" key="1">
    <source>
        <dbReference type="ARBA" id="ARBA00009796"/>
    </source>
</evidence>
<evidence type="ECO:0000256" key="5">
    <source>
        <dbReference type="ARBA" id="ARBA00023002"/>
    </source>
</evidence>
<dbReference type="FunFam" id="3.40.30.10:FF:000003">
    <property type="entry name" value="Peroxiredoxin 1"/>
    <property type="match status" value="1"/>
</dbReference>
<dbReference type="InterPro" id="IPR013766">
    <property type="entry name" value="Thioredoxin_domain"/>
</dbReference>
<comment type="function">
    <text evidence="9">Thiol-specific peroxidase that catalyzes the reduction of hydrogen peroxide and organic hydroperoxides to water and alcohols, respectively.</text>
</comment>
<dbReference type="KEGG" id="tet:TTHERM_00821930"/>
<evidence type="ECO:0000259" key="11">
    <source>
        <dbReference type="PROSITE" id="PS51352"/>
    </source>
</evidence>
<keyword evidence="7 9" id="KW-0676">Redox-active center</keyword>
<name>Q22F16_TETTS</name>
<dbReference type="InterPro" id="IPR019479">
    <property type="entry name" value="Peroxiredoxin_C"/>
</dbReference>
<protein>
    <recommendedName>
        <fullName evidence="2">thioredoxin-dependent peroxiredoxin</fullName>
        <ecNumber evidence="2">1.11.1.24</ecNumber>
    </recommendedName>
</protein>
<dbReference type="Gene3D" id="3.40.30.10">
    <property type="entry name" value="Glutaredoxin"/>
    <property type="match status" value="1"/>
</dbReference>
<dbReference type="InterPro" id="IPR036249">
    <property type="entry name" value="Thioredoxin-like_sf"/>
</dbReference>
<gene>
    <name evidence="12" type="ORF">TTHERM_00821930</name>
</gene>
<dbReference type="GO" id="GO:0045454">
    <property type="term" value="P:cell redox homeostasis"/>
    <property type="evidence" value="ECO:0007669"/>
    <property type="project" value="TreeGrafter"/>
</dbReference>
<feature type="domain" description="Thioredoxin" evidence="11">
    <location>
        <begin position="26"/>
        <end position="187"/>
    </location>
</feature>
<dbReference type="InterPro" id="IPR000866">
    <property type="entry name" value="AhpC/TSA"/>
</dbReference>
<dbReference type="GO" id="GO:0008379">
    <property type="term" value="F:thioredoxin peroxidase activity"/>
    <property type="evidence" value="ECO:0007669"/>
    <property type="project" value="TreeGrafter"/>
</dbReference>
<dbReference type="OMA" id="VRHTTCN"/>
<organism evidence="12 13">
    <name type="scientific">Tetrahymena thermophila (strain SB210)</name>
    <dbReference type="NCBI Taxonomy" id="312017"/>
    <lineage>
        <taxon>Eukaryota</taxon>
        <taxon>Sar</taxon>
        <taxon>Alveolata</taxon>
        <taxon>Ciliophora</taxon>
        <taxon>Intramacronucleata</taxon>
        <taxon>Oligohymenophorea</taxon>
        <taxon>Hymenostomatida</taxon>
        <taxon>Tetrahymenina</taxon>
        <taxon>Tetrahymenidae</taxon>
        <taxon>Tetrahymena</taxon>
    </lineage>
</organism>
<dbReference type="GeneID" id="7835525"/>
<dbReference type="Proteomes" id="UP000009168">
    <property type="component" value="Unassembled WGS sequence"/>
</dbReference>
<evidence type="ECO:0000256" key="8">
    <source>
        <dbReference type="ARBA" id="ARBA00049091"/>
    </source>
</evidence>
<comment type="similarity">
    <text evidence="1">Belongs to the peroxiredoxin family. AhpC/Prx1 subfamily.</text>
</comment>
<feature type="active site" description="Cysteine sulfenic acid (-SOH) intermediate; for peroxidase activity" evidence="10">
    <location>
        <position position="71"/>
    </location>
</feature>
<dbReference type="RefSeq" id="XP_001031522.1">
    <property type="nucleotide sequence ID" value="XM_001031522.3"/>
</dbReference>
<dbReference type="HOGENOM" id="CLU_042529_21_1_1"/>
<dbReference type="GO" id="GO:0006979">
    <property type="term" value="P:response to oxidative stress"/>
    <property type="evidence" value="ECO:0007669"/>
    <property type="project" value="TreeGrafter"/>
</dbReference>
<dbReference type="PANTHER" id="PTHR10681:SF171">
    <property type="entry name" value="PEROXIREDOXIN 4"/>
    <property type="match status" value="1"/>
</dbReference>
<dbReference type="FunCoup" id="Q22F16">
    <property type="interactions" value="136"/>
</dbReference>
<keyword evidence="13" id="KW-1185">Reference proteome</keyword>
<dbReference type="Pfam" id="PF10417">
    <property type="entry name" value="1-cysPrx_C"/>
    <property type="match status" value="1"/>
</dbReference>
<dbReference type="OrthoDB" id="185659at2759"/>
<evidence type="ECO:0000256" key="4">
    <source>
        <dbReference type="ARBA" id="ARBA00022862"/>
    </source>
</evidence>
<keyword evidence="3 9" id="KW-0575">Peroxidase</keyword>
<reference evidence="13" key="1">
    <citation type="journal article" date="2006" name="PLoS Biol.">
        <title>Macronuclear genome sequence of the ciliate Tetrahymena thermophila, a model eukaryote.</title>
        <authorList>
            <person name="Eisen J.A."/>
            <person name="Coyne R.S."/>
            <person name="Wu M."/>
            <person name="Wu D."/>
            <person name="Thiagarajan M."/>
            <person name="Wortman J.R."/>
            <person name="Badger J.H."/>
            <person name="Ren Q."/>
            <person name="Amedeo P."/>
            <person name="Jones K.M."/>
            <person name="Tallon L.J."/>
            <person name="Delcher A.L."/>
            <person name="Salzberg S.L."/>
            <person name="Silva J.C."/>
            <person name="Haas B.J."/>
            <person name="Majoros W.H."/>
            <person name="Farzad M."/>
            <person name="Carlton J.M."/>
            <person name="Smith R.K. Jr."/>
            <person name="Garg J."/>
            <person name="Pearlman R.E."/>
            <person name="Karrer K.M."/>
            <person name="Sun L."/>
            <person name="Manning G."/>
            <person name="Elde N.C."/>
            <person name="Turkewitz A.P."/>
            <person name="Asai D.J."/>
            <person name="Wilkes D.E."/>
            <person name="Wang Y."/>
            <person name="Cai H."/>
            <person name="Collins K."/>
            <person name="Stewart B.A."/>
            <person name="Lee S.R."/>
            <person name="Wilamowska K."/>
            <person name="Weinberg Z."/>
            <person name="Ruzzo W.L."/>
            <person name="Wloga D."/>
            <person name="Gaertig J."/>
            <person name="Frankel J."/>
            <person name="Tsao C.-C."/>
            <person name="Gorovsky M.A."/>
            <person name="Keeling P.J."/>
            <person name="Waller R.F."/>
            <person name="Patron N.J."/>
            <person name="Cherry J.M."/>
            <person name="Stover N.A."/>
            <person name="Krieger C.J."/>
            <person name="del Toro C."/>
            <person name="Ryder H.F."/>
            <person name="Williamson S.C."/>
            <person name="Barbeau R.A."/>
            <person name="Hamilton E.P."/>
            <person name="Orias E."/>
        </authorList>
    </citation>
    <scope>NUCLEOTIDE SEQUENCE [LARGE SCALE GENOMIC DNA]</scope>
    <source>
        <strain evidence="13">SB210</strain>
    </source>
</reference>
<dbReference type="PANTHER" id="PTHR10681">
    <property type="entry name" value="THIOREDOXIN PEROXIDASE"/>
    <property type="match status" value="1"/>
</dbReference>
<dbReference type="Pfam" id="PF00578">
    <property type="entry name" value="AhpC-TSA"/>
    <property type="match status" value="1"/>
</dbReference>
<evidence type="ECO:0000256" key="7">
    <source>
        <dbReference type="ARBA" id="ARBA00023284"/>
    </source>
</evidence>
<dbReference type="EMBL" id="GG662544">
    <property type="protein sequence ID" value="EAR83859.1"/>
    <property type="molecule type" value="Genomic_DNA"/>
</dbReference>
<dbReference type="EC" id="1.11.1.24" evidence="2"/>